<dbReference type="SUPFAM" id="SSF46785">
    <property type="entry name" value="Winged helix' DNA-binding domain"/>
    <property type="match status" value="1"/>
</dbReference>
<dbReference type="Pfam" id="PF03466">
    <property type="entry name" value="LysR_substrate"/>
    <property type="match status" value="1"/>
</dbReference>
<dbReference type="GO" id="GO:0003677">
    <property type="term" value="F:DNA binding"/>
    <property type="evidence" value="ECO:0007669"/>
    <property type="project" value="UniProtKB-KW"/>
</dbReference>
<keyword evidence="4" id="KW-0804">Transcription</keyword>
<dbReference type="Pfam" id="PF00126">
    <property type="entry name" value="HTH_1"/>
    <property type="match status" value="1"/>
</dbReference>
<evidence type="ECO:0000256" key="4">
    <source>
        <dbReference type="ARBA" id="ARBA00023163"/>
    </source>
</evidence>
<dbReference type="PANTHER" id="PTHR30537:SF5">
    <property type="entry name" value="HTH-TYPE TRANSCRIPTIONAL ACTIVATOR TTDR-RELATED"/>
    <property type="match status" value="1"/>
</dbReference>
<dbReference type="InterPro" id="IPR000847">
    <property type="entry name" value="LysR_HTH_N"/>
</dbReference>
<keyword evidence="3" id="KW-0238">DNA-binding</keyword>
<protein>
    <recommendedName>
        <fullName evidence="5">HTH lysR-type domain-containing protein</fullName>
    </recommendedName>
</protein>
<dbReference type="GO" id="GO:0003700">
    <property type="term" value="F:DNA-binding transcription factor activity"/>
    <property type="evidence" value="ECO:0007669"/>
    <property type="project" value="InterPro"/>
</dbReference>
<proteinExistence type="inferred from homology"/>
<evidence type="ECO:0000313" key="6">
    <source>
        <dbReference type="EMBL" id="PZQ78467.1"/>
    </source>
</evidence>
<accession>A0A2W5S6R7</accession>
<dbReference type="PROSITE" id="PS50931">
    <property type="entry name" value="HTH_LYSR"/>
    <property type="match status" value="1"/>
</dbReference>
<name>A0A2W5S6R7_VARPD</name>
<dbReference type="FunFam" id="1.10.10.10:FF:000001">
    <property type="entry name" value="LysR family transcriptional regulator"/>
    <property type="match status" value="1"/>
</dbReference>
<reference evidence="6 7" key="1">
    <citation type="submission" date="2017-08" db="EMBL/GenBank/DDBJ databases">
        <title>Infants hospitalized years apart are colonized by the same room-sourced microbial strains.</title>
        <authorList>
            <person name="Brooks B."/>
            <person name="Olm M.R."/>
            <person name="Firek B.A."/>
            <person name="Baker R."/>
            <person name="Thomas B.C."/>
            <person name="Morowitz M.J."/>
            <person name="Banfield J.F."/>
        </authorList>
    </citation>
    <scope>NUCLEOTIDE SEQUENCE [LARGE SCALE GENOMIC DNA]</scope>
    <source>
        <strain evidence="6">S2_005_003_R2_41</strain>
    </source>
</reference>
<evidence type="ECO:0000256" key="1">
    <source>
        <dbReference type="ARBA" id="ARBA00009437"/>
    </source>
</evidence>
<dbReference type="Proteomes" id="UP000249135">
    <property type="component" value="Unassembled WGS sequence"/>
</dbReference>
<dbReference type="Gene3D" id="3.40.190.290">
    <property type="match status" value="1"/>
</dbReference>
<dbReference type="AlphaFoldDB" id="A0A2W5S6R7"/>
<comment type="caution">
    <text evidence="6">The sequence shown here is derived from an EMBL/GenBank/DDBJ whole genome shotgun (WGS) entry which is preliminary data.</text>
</comment>
<dbReference type="InterPro" id="IPR036388">
    <property type="entry name" value="WH-like_DNA-bd_sf"/>
</dbReference>
<evidence type="ECO:0000256" key="3">
    <source>
        <dbReference type="ARBA" id="ARBA00023125"/>
    </source>
</evidence>
<organism evidence="6 7">
    <name type="scientific">Variovorax paradoxus</name>
    <dbReference type="NCBI Taxonomy" id="34073"/>
    <lineage>
        <taxon>Bacteria</taxon>
        <taxon>Pseudomonadati</taxon>
        <taxon>Pseudomonadota</taxon>
        <taxon>Betaproteobacteria</taxon>
        <taxon>Burkholderiales</taxon>
        <taxon>Comamonadaceae</taxon>
        <taxon>Variovorax</taxon>
    </lineage>
</organism>
<evidence type="ECO:0000313" key="7">
    <source>
        <dbReference type="Proteomes" id="UP000249135"/>
    </source>
</evidence>
<sequence length="333" mass="36197">MRTPRCRTIQKLTKRLFPDRGESPVPDHLNQASVLSLRCFVAVVDAHSFSSAARQLRLAPSAVTKHVQLLERATGAALIHRTTRRISVTDAGESFYLRCVEILEQLEGAIAGISGERASGGHLRVTAPPSFASAVLAAGLPKFLDLHPTATVDVVVSSDIPDLVRERVDIAVFIGDELPTKQAQVVLAQCPQVLCAAPKYLDLRGKPMSIEELSRHNCLCPRFSEVAETWHLQSAGGWSAVRPRAVLLSDNGDTLKAACLAGAGIGNFYRFHVNQDLASGALVEVLPNHPLRGKSIYAVLPHRSIVRPLVRDFLSFLQGETEIKLTHCSVDQS</sequence>
<keyword evidence="2" id="KW-0805">Transcription regulation</keyword>
<dbReference type="SUPFAM" id="SSF53850">
    <property type="entry name" value="Periplasmic binding protein-like II"/>
    <property type="match status" value="1"/>
</dbReference>
<gene>
    <name evidence="6" type="ORF">DI563_00380</name>
</gene>
<dbReference type="InterPro" id="IPR036390">
    <property type="entry name" value="WH_DNA-bd_sf"/>
</dbReference>
<feature type="domain" description="HTH lysR-type" evidence="5">
    <location>
        <begin position="37"/>
        <end position="89"/>
    </location>
</feature>
<dbReference type="CDD" id="cd08422">
    <property type="entry name" value="PBP2_CrgA_like"/>
    <property type="match status" value="1"/>
</dbReference>
<dbReference type="InterPro" id="IPR005119">
    <property type="entry name" value="LysR_subst-bd"/>
</dbReference>
<evidence type="ECO:0000256" key="2">
    <source>
        <dbReference type="ARBA" id="ARBA00023015"/>
    </source>
</evidence>
<comment type="similarity">
    <text evidence="1">Belongs to the LysR transcriptional regulatory family.</text>
</comment>
<dbReference type="PANTHER" id="PTHR30537">
    <property type="entry name" value="HTH-TYPE TRANSCRIPTIONAL REGULATOR"/>
    <property type="match status" value="1"/>
</dbReference>
<dbReference type="InterPro" id="IPR058163">
    <property type="entry name" value="LysR-type_TF_proteobact-type"/>
</dbReference>
<dbReference type="EMBL" id="QFPP01000001">
    <property type="protein sequence ID" value="PZQ78467.1"/>
    <property type="molecule type" value="Genomic_DNA"/>
</dbReference>
<dbReference type="Gene3D" id="1.10.10.10">
    <property type="entry name" value="Winged helix-like DNA-binding domain superfamily/Winged helix DNA-binding domain"/>
    <property type="match status" value="1"/>
</dbReference>
<evidence type="ECO:0000259" key="5">
    <source>
        <dbReference type="PROSITE" id="PS50931"/>
    </source>
</evidence>